<evidence type="ECO:0000259" key="6">
    <source>
        <dbReference type="PROSITE" id="PS50089"/>
    </source>
</evidence>
<comment type="caution">
    <text evidence="7">The sequence shown here is derived from an EMBL/GenBank/DDBJ whole genome shotgun (WGS) entry which is preliminary data.</text>
</comment>
<evidence type="ECO:0000313" key="8">
    <source>
        <dbReference type="Proteomes" id="UP001590950"/>
    </source>
</evidence>
<evidence type="ECO:0000256" key="3">
    <source>
        <dbReference type="ARBA" id="ARBA00022833"/>
    </source>
</evidence>
<dbReference type="SUPFAM" id="SSF57850">
    <property type="entry name" value="RING/U-box"/>
    <property type="match status" value="1"/>
</dbReference>
<feature type="compositionally biased region" description="Acidic residues" evidence="5">
    <location>
        <begin position="95"/>
        <end position="137"/>
    </location>
</feature>
<sequence length="395" mass="45791">MATDFLRGLLRPPSHKCCICMEFYGTEPSTRGILEHAIELPCGHIVGSECIEMWLSPDHANRNTCPVCRHEFFPAQPRPYLEHGILGDDGSGLEYSDEDEVDSEEEDGYSDEEGWEDEEVEEEEEEEDEEGDEEEDQGQQMQPPQYMPEVEHVQVDHGHGHGQQRQHEHREEHQQEAFHLEESQQELCPQQLSLQQVQQDGVLEQQEQLQPQRDWLQQLQHVINEGELQEEESMDLDDGRSSTGEAGEDILGDTILHKRVQEWEEAVMAYLQENEAEMGAVEVVKQLNRSRDQLLYMQLVDITTPNPVTAQGIACLSTEQEEELFKALEHRGAFQDFVDARPDLTSTRDLWNVLRERGFNYYNVCDDEELYRDEWRLSSESVTWECVYGNVRLRG</sequence>
<evidence type="ECO:0000256" key="1">
    <source>
        <dbReference type="ARBA" id="ARBA00022723"/>
    </source>
</evidence>
<dbReference type="Pfam" id="PF13639">
    <property type="entry name" value="zf-RING_2"/>
    <property type="match status" value="1"/>
</dbReference>
<keyword evidence="1" id="KW-0479">Metal-binding</keyword>
<evidence type="ECO:0000256" key="4">
    <source>
        <dbReference type="PROSITE-ProRule" id="PRU00175"/>
    </source>
</evidence>
<gene>
    <name evidence="7" type="ORF">N7G274_009883</name>
</gene>
<dbReference type="EMBL" id="JBEFKJ010000041">
    <property type="protein sequence ID" value="KAL2037398.1"/>
    <property type="molecule type" value="Genomic_DNA"/>
</dbReference>
<dbReference type="PANTHER" id="PTHR22763">
    <property type="entry name" value="RING ZINC FINGER PROTEIN"/>
    <property type="match status" value="1"/>
</dbReference>
<dbReference type="InterPro" id="IPR050731">
    <property type="entry name" value="HRD1_E3_ubiq-ligases"/>
</dbReference>
<reference evidence="7 8" key="1">
    <citation type="submission" date="2024-09" db="EMBL/GenBank/DDBJ databases">
        <title>Rethinking Asexuality: The Enigmatic Case of Functional Sexual Genes in Lepraria (Stereocaulaceae).</title>
        <authorList>
            <person name="Doellman M."/>
            <person name="Sun Y."/>
            <person name="Barcenas-Pena A."/>
            <person name="Lumbsch H.T."/>
            <person name="Grewe F."/>
        </authorList>
    </citation>
    <scope>NUCLEOTIDE SEQUENCE [LARGE SCALE GENOMIC DNA]</scope>
    <source>
        <strain evidence="7 8">Mercado 3170</strain>
    </source>
</reference>
<dbReference type="InterPro" id="IPR001841">
    <property type="entry name" value="Znf_RING"/>
</dbReference>
<dbReference type="Proteomes" id="UP001590950">
    <property type="component" value="Unassembled WGS sequence"/>
</dbReference>
<keyword evidence="8" id="KW-1185">Reference proteome</keyword>
<feature type="compositionally biased region" description="Basic and acidic residues" evidence="5">
    <location>
        <begin position="156"/>
        <end position="182"/>
    </location>
</feature>
<protein>
    <recommendedName>
        <fullName evidence="6">RING-type domain-containing protein</fullName>
    </recommendedName>
</protein>
<evidence type="ECO:0000256" key="5">
    <source>
        <dbReference type="SAM" id="MobiDB-lite"/>
    </source>
</evidence>
<evidence type="ECO:0000256" key="2">
    <source>
        <dbReference type="ARBA" id="ARBA00022771"/>
    </source>
</evidence>
<keyword evidence="3" id="KW-0862">Zinc</keyword>
<accession>A0ABR3ZXC1</accession>
<organism evidence="7 8">
    <name type="scientific">Stereocaulon virgatum</name>
    <dbReference type="NCBI Taxonomy" id="373712"/>
    <lineage>
        <taxon>Eukaryota</taxon>
        <taxon>Fungi</taxon>
        <taxon>Dikarya</taxon>
        <taxon>Ascomycota</taxon>
        <taxon>Pezizomycotina</taxon>
        <taxon>Lecanoromycetes</taxon>
        <taxon>OSLEUM clade</taxon>
        <taxon>Lecanoromycetidae</taxon>
        <taxon>Lecanorales</taxon>
        <taxon>Lecanorineae</taxon>
        <taxon>Stereocaulaceae</taxon>
        <taxon>Stereocaulon</taxon>
    </lineage>
</organism>
<proteinExistence type="predicted"/>
<keyword evidence="2 4" id="KW-0863">Zinc-finger</keyword>
<feature type="region of interest" description="Disordered" evidence="5">
    <location>
        <begin position="156"/>
        <end position="183"/>
    </location>
</feature>
<dbReference type="SMART" id="SM00184">
    <property type="entry name" value="RING"/>
    <property type="match status" value="1"/>
</dbReference>
<dbReference type="InterPro" id="IPR013083">
    <property type="entry name" value="Znf_RING/FYVE/PHD"/>
</dbReference>
<evidence type="ECO:0000313" key="7">
    <source>
        <dbReference type="EMBL" id="KAL2037398.1"/>
    </source>
</evidence>
<dbReference type="Gene3D" id="3.30.40.10">
    <property type="entry name" value="Zinc/RING finger domain, C3HC4 (zinc finger)"/>
    <property type="match status" value="1"/>
</dbReference>
<feature type="region of interest" description="Disordered" evidence="5">
    <location>
        <begin position="81"/>
        <end position="142"/>
    </location>
</feature>
<name>A0ABR3ZXC1_9LECA</name>
<feature type="domain" description="RING-type" evidence="6">
    <location>
        <begin position="17"/>
        <end position="69"/>
    </location>
</feature>
<dbReference type="PANTHER" id="PTHR22763:SF162">
    <property type="entry name" value="TRANSMEMBRANE E3 UBIQUITIN-PROTEIN LIGASE 1"/>
    <property type="match status" value="1"/>
</dbReference>
<dbReference type="PROSITE" id="PS50089">
    <property type="entry name" value="ZF_RING_2"/>
    <property type="match status" value="1"/>
</dbReference>